<gene>
    <name evidence="2" type="ORF">GBAR_LOCUS1044</name>
</gene>
<reference evidence="2" key="1">
    <citation type="submission" date="2023-03" db="EMBL/GenBank/DDBJ databases">
        <authorList>
            <person name="Steffen K."/>
            <person name="Cardenas P."/>
        </authorList>
    </citation>
    <scope>NUCLEOTIDE SEQUENCE</scope>
</reference>
<evidence type="ECO:0000313" key="3">
    <source>
        <dbReference type="Proteomes" id="UP001174909"/>
    </source>
</evidence>
<dbReference type="EMBL" id="CASHTH010000149">
    <property type="protein sequence ID" value="CAI7992579.1"/>
    <property type="molecule type" value="Genomic_DNA"/>
</dbReference>
<accession>A0AA35VU85</accession>
<keyword evidence="1" id="KW-0732">Signal</keyword>
<name>A0AA35VU85_GEOBA</name>
<feature type="signal peptide" evidence="1">
    <location>
        <begin position="1"/>
        <end position="20"/>
    </location>
</feature>
<dbReference type="Proteomes" id="UP001174909">
    <property type="component" value="Unassembled WGS sequence"/>
</dbReference>
<evidence type="ECO:0000313" key="2">
    <source>
        <dbReference type="EMBL" id="CAI7992579.1"/>
    </source>
</evidence>
<comment type="caution">
    <text evidence="2">The sequence shown here is derived from an EMBL/GenBank/DDBJ whole genome shotgun (WGS) entry which is preliminary data.</text>
</comment>
<protein>
    <submittedName>
        <fullName evidence="2">Uncharacterized protein</fullName>
    </submittedName>
</protein>
<organism evidence="2 3">
    <name type="scientific">Geodia barretti</name>
    <name type="common">Barrett's horny sponge</name>
    <dbReference type="NCBI Taxonomy" id="519541"/>
    <lineage>
        <taxon>Eukaryota</taxon>
        <taxon>Metazoa</taxon>
        <taxon>Porifera</taxon>
        <taxon>Demospongiae</taxon>
        <taxon>Heteroscleromorpha</taxon>
        <taxon>Tetractinellida</taxon>
        <taxon>Astrophorina</taxon>
        <taxon>Geodiidae</taxon>
        <taxon>Geodia</taxon>
    </lineage>
</organism>
<sequence>MRLLLLVLCLLYCCLVEVHSQTIVIRRSHN</sequence>
<feature type="non-terminal residue" evidence="2">
    <location>
        <position position="30"/>
    </location>
</feature>
<feature type="chain" id="PRO_5041415728" evidence="1">
    <location>
        <begin position="21"/>
        <end position="30"/>
    </location>
</feature>
<proteinExistence type="predicted"/>
<dbReference type="AlphaFoldDB" id="A0AA35VU85"/>
<keyword evidence="3" id="KW-1185">Reference proteome</keyword>
<evidence type="ECO:0000256" key="1">
    <source>
        <dbReference type="SAM" id="SignalP"/>
    </source>
</evidence>